<reference evidence="2 3" key="1">
    <citation type="journal article" date="2012" name="Science">
        <title>The Paleozoic origin of enzymatic lignin decomposition reconstructed from 31 fungal genomes.</title>
        <authorList>
            <person name="Floudas D."/>
            <person name="Binder M."/>
            <person name="Riley R."/>
            <person name="Barry K."/>
            <person name="Blanchette R.A."/>
            <person name="Henrissat B."/>
            <person name="Martinez A.T."/>
            <person name="Otillar R."/>
            <person name="Spatafora J.W."/>
            <person name="Yadav J.S."/>
            <person name="Aerts A."/>
            <person name="Benoit I."/>
            <person name="Boyd A."/>
            <person name="Carlson A."/>
            <person name="Copeland A."/>
            <person name="Coutinho P.M."/>
            <person name="de Vries R.P."/>
            <person name="Ferreira P."/>
            <person name="Findley K."/>
            <person name="Foster B."/>
            <person name="Gaskell J."/>
            <person name="Glotzer D."/>
            <person name="Gorecki P."/>
            <person name="Heitman J."/>
            <person name="Hesse C."/>
            <person name="Hori C."/>
            <person name="Igarashi K."/>
            <person name="Jurgens J.A."/>
            <person name="Kallen N."/>
            <person name="Kersten P."/>
            <person name="Kohler A."/>
            <person name="Kuees U."/>
            <person name="Kumar T.K.A."/>
            <person name="Kuo A."/>
            <person name="LaButti K."/>
            <person name="Larrondo L.F."/>
            <person name="Lindquist E."/>
            <person name="Ling A."/>
            <person name="Lombard V."/>
            <person name="Lucas S."/>
            <person name="Lundell T."/>
            <person name="Martin R."/>
            <person name="McLaughlin D.J."/>
            <person name="Morgenstern I."/>
            <person name="Morin E."/>
            <person name="Murat C."/>
            <person name="Nagy L.G."/>
            <person name="Nolan M."/>
            <person name="Ohm R.A."/>
            <person name="Patyshakuliyeva A."/>
            <person name="Rokas A."/>
            <person name="Ruiz-Duenas F.J."/>
            <person name="Sabat G."/>
            <person name="Salamov A."/>
            <person name="Samejima M."/>
            <person name="Schmutz J."/>
            <person name="Slot J.C."/>
            <person name="St John F."/>
            <person name="Stenlid J."/>
            <person name="Sun H."/>
            <person name="Sun S."/>
            <person name="Syed K."/>
            <person name="Tsang A."/>
            <person name="Wiebenga A."/>
            <person name="Young D."/>
            <person name="Pisabarro A."/>
            <person name="Eastwood D.C."/>
            <person name="Martin F."/>
            <person name="Cullen D."/>
            <person name="Grigoriev I.V."/>
            <person name="Hibbett D.S."/>
        </authorList>
    </citation>
    <scope>NUCLEOTIDE SEQUENCE [LARGE SCALE GENOMIC DNA]</scope>
    <source>
        <strain evidence="2 3">DJM-731 SS1</strain>
    </source>
</reference>
<dbReference type="GO" id="GO:0035556">
    <property type="term" value="P:intracellular signal transduction"/>
    <property type="evidence" value="ECO:0007669"/>
    <property type="project" value="InterPro"/>
</dbReference>
<dbReference type="GO" id="GO:0033925">
    <property type="term" value="F:mannosyl-glycoprotein endo-beta-N-acetylglucosaminidase activity"/>
    <property type="evidence" value="ECO:0007669"/>
    <property type="project" value="UniProtKB-EC"/>
</dbReference>
<dbReference type="GO" id="GO:0005829">
    <property type="term" value="C:cytosol"/>
    <property type="evidence" value="ECO:0007669"/>
    <property type="project" value="UniProtKB-SubCell"/>
</dbReference>
<dbReference type="RefSeq" id="XP_040630763.1">
    <property type="nucleotide sequence ID" value="XM_040768185.1"/>
</dbReference>
<dbReference type="Gene3D" id="3.20.20.80">
    <property type="entry name" value="Glycosidases"/>
    <property type="match status" value="1"/>
</dbReference>
<evidence type="ECO:0000313" key="2">
    <source>
        <dbReference type="EMBL" id="EJU03869.1"/>
    </source>
</evidence>
<dbReference type="InterPro" id="IPR032979">
    <property type="entry name" value="ENGase"/>
</dbReference>
<dbReference type="AlphaFoldDB" id="M5G5B7"/>
<dbReference type="OrthoDB" id="284473at2759"/>
<dbReference type="HOGENOM" id="CLU_386849_0_0_1"/>
<evidence type="ECO:0000259" key="1">
    <source>
        <dbReference type="PROSITE" id="PS50008"/>
    </source>
</evidence>
<protein>
    <recommendedName>
        <fullName evidence="1">PI-PLC Y-box domain-containing protein</fullName>
    </recommendedName>
</protein>
<dbReference type="EMBL" id="JH795859">
    <property type="protein sequence ID" value="EJU03869.1"/>
    <property type="molecule type" value="Genomic_DNA"/>
</dbReference>
<dbReference type="InterPro" id="IPR001711">
    <property type="entry name" value="PLipase_C_Pinositol-sp_Y"/>
</dbReference>
<dbReference type="STRING" id="1858805.M5G5B7"/>
<name>M5G5B7_DACPD</name>
<dbReference type="Gene3D" id="2.60.120.260">
    <property type="entry name" value="Galactose-binding domain-like"/>
    <property type="match status" value="1"/>
</dbReference>
<proteinExistence type="predicted"/>
<dbReference type="GO" id="GO:0004435">
    <property type="term" value="F:phosphatidylinositol-4,5-bisphosphate phospholipase C activity"/>
    <property type="evidence" value="ECO:0007669"/>
    <property type="project" value="InterPro"/>
</dbReference>
<dbReference type="PANTHER" id="PTHR13246">
    <property type="entry name" value="ENDO BETA N-ACETYLGLUCOSAMINIDASE"/>
    <property type="match status" value="1"/>
</dbReference>
<sequence length="714" mass="80409">MPSTHPSPNALTVQSPSEPEYFPSLFSFEQYMLSPSPLPPALPLRSRPTSSEPAGKLVICHDMAGNYPKDQWAPMWSFPWWSKADVFIYFSHYRVGSPPRAWINAGHRQGCQVLGVLIFEPGNGEEDQYRLFLTPQKTLETKYADLLVELARQRGFDGWLVNLELRYYSHVSLLVKWLEYLTTRARHILGEKSCIMWFDSITTWGWRSHQNTLTHLNAPFFQAANMLHTNYWYTPSKIRAAETYLSGPGGRLAQDVAFGIDMWGRRTFKGGGYRACLALDEIRPQGRKFSTSLFAPAWLWESGELYPASGNTRQDWWDRETLFWVGRSTPVEEERNLKRLNTDKSKQLQKGERFQPISRYFPPKPLALPVGTTFSLGLGESFNVHGERVLDSPWSDHELVAPLPGSAMPASLGRDMSTGTVALLTGEVVEDPELAWFGAHCFRLSLPEDVEGGRGRYFAPLFPVVCDGEGEGCVLVAEVTWTTGTCTPPSPSPSHLMGWSASASDTPLSTECVPVSSRDGKVQWNKTTTVFPNLQGLVNFGIVVDFGQPGALFLGAVHIRRAVLFPPIGQTPAYVTPRLYCDSPRFSFSDGEDCGVFTWRTRMGTPPEASRSEEEPVLREITVSVHGFDASSERLCWGTTSLDCWGFSWTELEARRTLQELEEKGGWVEITVRLIDWSGYWLEGARCALRVLLMGRKVLDDSFNEFNERDRIVI</sequence>
<evidence type="ECO:0000313" key="3">
    <source>
        <dbReference type="Proteomes" id="UP000030653"/>
    </source>
</evidence>
<gene>
    <name evidence="2" type="ORF">DACRYDRAFT_106026</name>
</gene>
<dbReference type="Pfam" id="PF03644">
    <property type="entry name" value="Glyco_hydro_85"/>
    <property type="match status" value="1"/>
</dbReference>
<dbReference type="GO" id="GO:0006629">
    <property type="term" value="P:lipid metabolic process"/>
    <property type="evidence" value="ECO:0007669"/>
    <property type="project" value="InterPro"/>
</dbReference>
<dbReference type="PANTHER" id="PTHR13246:SF1">
    <property type="entry name" value="CYTOSOLIC ENDO-BETA-N-ACETYLGLUCOSAMINIDASE"/>
    <property type="match status" value="1"/>
</dbReference>
<dbReference type="PROSITE" id="PS50008">
    <property type="entry name" value="PIPLC_Y_DOMAIN"/>
    <property type="match status" value="1"/>
</dbReference>
<accession>M5G5B7</accession>
<organism evidence="2 3">
    <name type="scientific">Dacryopinax primogenitus (strain DJM 731)</name>
    <name type="common">Brown rot fungus</name>
    <dbReference type="NCBI Taxonomy" id="1858805"/>
    <lineage>
        <taxon>Eukaryota</taxon>
        <taxon>Fungi</taxon>
        <taxon>Dikarya</taxon>
        <taxon>Basidiomycota</taxon>
        <taxon>Agaricomycotina</taxon>
        <taxon>Dacrymycetes</taxon>
        <taxon>Dacrymycetales</taxon>
        <taxon>Dacrymycetaceae</taxon>
        <taxon>Dacryopinax</taxon>
    </lineage>
</organism>
<keyword evidence="3" id="KW-1185">Reference proteome</keyword>
<dbReference type="Proteomes" id="UP000030653">
    <property type="component" value="Unassembled WGS sequence"/>
</dbReference>
<dbReference type="InterPro" id="IPR005201">
    <property type="entry name" value="TIM_ENGase"/>
</dbReference>
<feature type="domain" description="PI-PLC Y-box" evidence="1">
    <location>
        <begin position="279"/>
        <end position="303"/>
    </location>
</feature>
<dbReference type="GeneID" id="63683247"/>